<dbReference type="Proteomes" id="UP000681586">
    <property type="component" value="Unassembled WGS sequence"/>
</dbReference>
<dbReference type="Pfam" id="PF08378">
    <property type="entry name" value="NERD"/>
    <property type="match status" value="1"/>
</dbReference>
<name>A0ABS5MNQ2_9STAP</name>
<protein>
    <submittedName>
        <fullName evidence="2">NERD domain-containing protein</fullName>
    </submittedName>
</protein>
<keyword evidence="3" id="KW-1185">Reference proteome</keyword>
<proteinExistence type="predicted"/>
<sequence>MEKIKDEKYLKSIIGRAELSDNLFNKVQNKSSGNDGERYFNAILNCMEHIVYINDFQFTLNNQVQIDMLVIDDRAIYLFEIKNYKGIYYLEDTFFKNNYGNSITSPLIQIERAKNEFHNLCKYLEIDRPIISKLVFTNPYFNFKNPTPYKERIILPSELGIINQLFSNQNPEENIKIKQKLLAERNSFDNQYYKSITLPFKNIKPGIKCPKCNHMFTVKIKHKRQKCTCMYCESIMDKKFVYEYNLKELWYLKQDSFTISEAIWWLGGGTSIYSVRRICESSFKAVGSRYKKYYL</sequence>
<dbReference type="PROSITE" id="PS50965">
    <property type="entry name" value="NERD"/>
    <property type="match status" value="1"/>
</dbReference>
<dbReference type="InterPro" id="IPR011528">
    <property type="entry name" value="NERD"/>
</dbReference>
<dbReference type="RefSeq" id="WP_107509728.1">
    <property type="nucleotide sequence ID" value="NZ_JAAQPD010000028.1"/>
</dbReference>
<accession>A0ABS5MNQ2</accession>
<organism evidence="2 3">
    <name type="scientific">Mammaliicoccus fleurettii</name>
    <dbReference type="NCBI Taxonomy" id="150056"/>
    <lineage>
        <taxon>Bacteria</taxon>
        <taxon>Bacillati</taxon>
        <taxon>Bacillota</taxon>
        <taxon>Bacilli</taxon>
        <taxon>Bacillales</taxon>
        <taxon>Staphylococcaceae</taxon>
        <taxon>Mammaliicoccus</taxon>
    </lineage>
</organism>
<evidence type="ECO:0000313" key="3">
    <source>
        <dbReference type="Proteomes" id="UP000681586"/>
    </source>
</evidence>
<reference evidence="2 3" key="1">
    <citation type="submission" date="2021-05" db="EMBL/GenBank/DDBJ databases">
        <title>Staphylococcus fleurettii isolated from lake water in First Nation community in Manitoba, Canada.</title>
        <authorList>
            <person name="Bashar S."/>
            <person name="Murdock A."/>
            <person name="Patidar R."/>
            <person name="Golding G."/>
            <person name="Farenhorst A."/>
            <person name="Kumar A."/>
        </authorList>
    </citation>
    <scope>NUCLEOTIDE SEQUENCE [LARGE SCALE GENOMIC DNA]</scope>
    <source>
        <strain evidence="2 3">SF002</strain>
    </source>
</reference>
<evidence type="ECO:0000313" key="2">
    <source>
        <dbReference type="EMBL" id="MBS3697544.1"/>
    </source>
</evidence>
<evidence type="ECO:0000259" key="1">
    <source>
        <dbReference type="PROSITE" id="PS50965"/>
    </source>
</evidence>
<dbReference type="EMBL" id="JAGXBM010000012">
    <property type="protein sequence ID" value="MBS3697544.1"/>
    <property type="molecule type" value="Genomic_DNA"/>
</dbReference>
<comment type="caution">
    <text evidence="2">The sequence shown here is derived from an EMBL/GenBank/DDBJ whole genome shotgun (WGS) entry which is preliminary data.</text>
</comment>
<feature type="domain" description="NERD" evidence="1">
    <location>
        <begin position="32"/>
        <end position="143"/>
    </location>
</feature>
<gene>
    <name evidence="2" type="ORF">JJQ58_08705</name>
</gene>